<evidence type="ECO:0000313" key="1">
    <source>
        <dbReference type="EMBL" id="BCB25923.1"/>
    </source>
</evidence>
<dbReference type="EMBL" id="AP022853">
    <property type="protein sequence ID" value="BCB25923.1"/>
    <property type="molecule type" value="Genomic_DNA"/>
</dbReference>
<dbReference type="AlphaFoldDB" id="A0A6F8V7V8"/>
<dbReference type="RefSeq" id="WP_173060768.1">
    <property type="nucleotide sequence ID" value="NZ_AP022853.1"/>
</dbReference>
<protein>
    <submittedName>
        <fullName evidence="1">Uncharacterized protein</fullName>
    </submittedName>
</protein>
<accession>A0A6F8V7V8</accession>
<dbReference type="KEGG" id="slac:SKTS_08090"/>
<keyword evidence="2" id="KW-1185">Reference proteome</keyword>
<evidence type="ECO:0000313" key="2">
    <source>
        <dbReference type="Proteomes" id="UP000502260"/>
    </source>
</evidence>
<reference evidence="2" key="1">
    <citation type="submission" date="2020-03" db="EMBL/GenBank/DDBJ databases">
        <title>Complete genome sequence of sulfur-oxidizing bacterium skT11.</title>
        <authorList>
            <person name="Kanda M."/>
            <person name="Kojima H."/>
            <person name="Fukui M."/>
        </authorList>
    </citation>
    <scope>NUCLEOTIDE SEQUENCE [LARGE SCALE GENOMIC DNA]</scope>
    <source>
        <strain evidence="2">skT11</strain>
    </source>
</reference>
<sequence length="67" mass="7523">MQANLFTASATGLSPQLKTETRLALTLAIQRICQRATAEGKTRVRPATLRKMERHVSELRKAMRASR</sequence>
<name>A0A6F8V7V8_9PROT</name>
<organism evidence="1 2">
    <name type="scientific">Sulfurimicrobium lacus</name>
    <dbReference type="NCBI Taxonomy" id="2715678"/>
    <lineage>
        <taxon>Bacteria</taxon>
        <taxon>Pseudomonadati</taxon>
        <taxon>Pseudomonadota</taxon>
        <taxon>Betaproteobacteria</taxon>
        <taxon>Nitrosomonadales</taxon>
        <taxon>Sulfuricellaceae</taxon>
        <taxon>Sulfurimicrobium</taxon>
    </lineage>
</organism>
<dbReference type="Proteomes" id="UP000502260">
    <property type="component" value="Chromosome"/>
</dbReference>
<gene>
    <name evidence="1" type="ORF">SKTS_08090</name>
</gene>
<proteinExistence type="predicted"/>